<evidence type="ECO:0000256" key="3">
    <source>
        <dbReference type="ARBA" id="ARBA00023163"/>
    </source>
</evidence>
<feature type="DNA-binding region" description="H-T-H motif" evidence="4">
    <location>
        <begin position="38"/>
        <end position="57"/>
    </location>
</feature>
<proteinExistence type="predicted"/>
<sequence>MGAEVSHLPPLRADARRNRDRIVDVARTLFADRGLDVPMTAVARRAGVGAATLYRRFPTKEALVTQVFADQFARCVAVVDDALADPDPWRGLRDVVATLCAMQAADRGFCAAFVTAFPDAIDIGRERDRALSGLAELVRRAQEAGLLRADVTVDDLVLLLLANRGLVAGTAEEARAASRRLVGFVLDALRADRTHREPLPPPVAVDLHRLLDTGPDRPRRPGSPGGP</sequence>
<protein>
    <submittedName>
        <fullName evidence="7">TetR family transcriptional regulator</fullName>
    </submittedName>
</protein>
<keyword evidence="8" id="KW-1185">Reference proteome</keyword>
<gene>
    <name evidence="7" type="ORF">EV378_2047</name>
</gene>
<dbReference type="PROSITE" id="PS50977">
    <property type="entry name" value="HTH_TETR_2"/>
    <property type="match status" value="1"/>
</dbReference>
<organism evidence="7 8">
    <name type="scientific">Pseudonocardia endophytica</name>
    <dbReference type="NCBI Taxonomy" id="401976"/>
    <lineage>
        <taxon>Bacteria</taxon>
        <taxon>Bacillati</taxon>
        <taxon>Actinomycetota</taxon>
        <taxon>Actinomycetes</taxon>
        <taxon>Pseudonocardiales</taxon>
        <taxon>Pseudonocardiaceae</taxon>
        <taxon>Pseudonocardia</taxon>
    </lineage>
</organism>
<evidence type="ECO:0000256" key="2">
    <source>
        <dbReference type="ARBA" id="ARBA00023125"/>
    </source>
</evidence>
<keyword evidence="3" id="KW-0804">Transcription</keyword>
<evidence type="ECO:0000313" key="8">
    <source>
        <dbReference type="Proteomes" id="UP000295560"/>
    </source>
</evidence>
<evidence type="ECO:0000256" key="5">
    <source>
        <dbReference type="SAM" id="MobiDB-lite"/>
    </source>
</evidence>
<dbReference type="InterPro" id="IPR001647">
    <property type="entry name" value="HTH_TetR"/>
</dbReference>
<dbReference type="OrthoDB" id="9795011at2"/>
<evidence type="ECO:0000313" key="7">
    <source>
        <dbReference type="EMBL" id="TCK26218.1"/>
    </source>
</evidence>
<dbReference type="Gene3D" id="1.10.357.10">
    <property type="entry name" value="Tetracycline Repressor, domain 2"/>
    <property type="match status" value="1"/>
</dbReference>
<name>A0A4R1HVD1_PSEEN</name>
<dbReference type="InterPro" id="IPR036271">
    <property type="entry name" value="Tet_transcr_reg_TetR-rel_C_sf"/>
</dbReference>
<dbReference type="Pfam" id="PF21597">
    <property type="entry name" value="TetR_C_43"/>
    <property type="match status" value="1"/>
</dbReference>
<evidence type="ECO:0000256" key="1">
    <source>
        <dbReference type="ARBA" id="ARBA00023015"/>
    </source>
</evidence>
<dbReference type="InterPro" id="IPR049445">
    <property type="entry name" value="TetR_SbtR-like_C"/>
</dbReference>
<dbReference type="Pfam" id="PF00440">
    <property type="entry name" value="TetR_N"/>
    <property type="match status" value="1"/>
</dbReference>
<dbReference type="RefSeq" id="WP_132423136.1">
    <property type="nucleotide sequence ID" value="NZ_SMFZ01000001.1"/>
</dbReference>
<keyword evidence="2 4" id="KW-0238">DNA-binding</keyword>
<dbReference type="EMBL" id="SMFZ01000001">
    <property type="protein sequence ID" value="TCK26218.1"/>
    <property type="molecule type" value="Genomic_DNA"/>
</dbReference>
<dbReference type="AlphaFoldDB" id="A0A4R1HVD1"/>
<accession>A0A4R1HVD1</accession>
<reference evidence="7 8" key="1">
    <citation type="submission" date="2019-03" db="EMBL/GenBank/DDBJ databases">
        <title>Sequencing the genomes of 1000 actinobacteria strains.</title>
        <authorList>
            <person name="Klenk H.-P."/>
        </authorList>
    </citation>
    <scope>NUCLEOTIDE SEQUENCE [LARGE SCALE GENOMIC DNA]</scope>
    <source>
        <strain evidence="7 8">DSM 44969</strain>
    </source>
</reference>
<feature type="compositionally biased region" description="Basic and acidic residues" evidence="5">
    <location>
        <begin position="206"/>
        <end position="219"/>
    </location>
</feature>
<evidence type="ECO:0000256" key="4">
    <source>
        <dbReference type="PROSITE-ProRule" id="PRU00335"/>
    </source>
</evidence>
<dbReference type="PANTHER" id="PTHR30055:SF234">
    <property type="entry name" value="HTH-TYPE TRANSCRIPTIONAL REGULATOR BETI"/>
    <property type="match status" value="1"/>
</dbReference>
<dbReference type="InterPro" id="IPR009057">
    <property type="entry name" value="Homeodomain-like_sf"/>
</dbReference>
<feature type="region of interest" description="Disordered" evidence="5">
    <location>
        <begin position="197"/>
        <end position="227"/>
    </location>
</feature>
<dbReference type="PRINTS" id="PR00455">
    <property type="entry name" value="HTHTETR"/>
</dbReference>
<dbReference type="Proteomes" id="UP000295560">
    <property type="component" value="Unassembled WGS sequence"/>
</dbReference>
<dbReference type="SUPFAM" id="SSF46689">
    <property type="entry name" value="Homeodomain-like"/>
    <property type="match status" value="1"/>
</dbReference>
<keyword evidence="1" id="KW-0805">Transcription regulation</keyword>
<dbReference type="GO" id="GO:0000976">
    <property type="term" value="F:transcription cis-regulatory region binding"/>
    <property type="evidence" value="ECO:0007669"/>
    <property type="project" value="TreeGrafter"/>
</dbReference>
<feature type="domain" description="HTH tetR-type" evidence="6">
    <location>
        <begin position="16"/>
        <end position="75"/>
    </location>
</feature>
<dbReference type="SUPFAM" id="SSF48498">
    <property type="entry name" value="Tetracyclin repressor-like, C-terminal domain"/>
    <property type="match status" value="1"/>
</dbReference>
<dbReference type="GO" id="GO:0003700">
    <property type="term" value="F:DNA-binding transcription factor activity"/>
    <property type="evidence" value="ECO:0007669"/>
    <property type="project" value="TreeGrafter"/>
</dbReference>
<evidence type="ECO:0000259" key="6">
    <source>
        <dbReference type="PROSITE" id="PS50977"/>
    </source>
</evidence>
<comment type="caution">
    <text evidence="7">The sequence shown here is derived from an EMBL/GenBank/DDBJ whole genome shotgun (WGS) entry which is preliminary data.</text>
</comment>
<dbReference type="InterPro" id="IPR050109">
    <property type="entry name" value="HTH-type_TetR-like_transc_reg"/>
</dbReference>
<dbReference type="PANTHER" id="PTHR30055">
    <property type="entry name" value="HTH-TYPE TRANSCRIPTIONAL REGULATOR RUTR"/>
    <property type="match status" value="1"/>
</dbReference>